<evidence type="ECO:0000313" key="10">
    <source>
        <dbReference type="EMBL" id="CAF9908349.1"/>
    </source>
</evidence>
<dbReference type="GO" id="GO:0005730">
    <property type="term" value="C:nucleolus"/>
    <property type="evidence" value="ECO:0007669"/>
    <property type="project" value="UniProtKB-SubCell"/>
</dbReference>
<feature type="compositionally biased region" description="Basic residues" evidence="9">
    <location>
        <begin position="102"/>
        <end position="122"/>
    </location>
</feature>
<name>A0A8H3ICB6_9LECA</name>
<dbReference type="GO" id="GO:0006364">
    <property type="term" value="P:rRNA processing"/>
    <property type="evidence" value="ECO:0007669"/>
    <property type="project" value="UniProtKB-UniRule"/>
</dbReference>
<evidence type="ECO:0000256" key="5">
    <source>
        <dbReference type="ARBA" id="ARBA00022552"/>
    </source>
</evidence>
<reference evidence="10" key="1">
    <citation type="submission" date="2021-03" db="EMBL/GenBank/DDBJ databases">
        <authorList>
            <person name="Tagirdzhanova G."/>
        </authorList>
    </citation>
    <scope>NUCLEOTIDE SEQUENCE</scope>
</reference>
<comment type="subcellular location">
    <subcellularLocation>
        <location evidence="2 8">Nucleus</location>
        <location evidence="2 8">Nucleolus</location>
    </subcellularLocation>
</comment>
<dbReference type="Pfam" id="PF03879">
    <property type="entry name" value="Cgr1"/>
    <property type="match status" value="1"/>
</dbReference>
<protein>
    <recommendedName>
        <fullName evidence="8">rRNA-processing protein</fullName>
    </recommendedName>
</protein>
<evidence type="ECO:0000256" key="3">
    <source>
        <dbReference type="ARBA" id="ARBA00007869"/>
    </source>
</evidence>
<evidence type="ECO:0000256" key="7">
    <source>
        <dbReference type="ARBA" id="ARBA00023242"/>
    </source>
</evidence>
<comment type="caution">
    <text evidence="10">The sequence shown here is derived from an EMBL/GenBank/DDBJ whole genome shotgun (WGS) entry which is preliminary data.</text>
</comment>
<dbReference type="AlphaFoldDB" id="A0A8H3ICB6"/>
<feature type="region of interest" description="Disordered" evidence="9">
    <location>
        <begin position="1"/>
        <end position="122"/>
    </location>
</feature>
<feature type="compositionally biased region" description="Low complexity" evidence="9">
    <location>
        <begin position="1"/>
        <end position="18"/>
    </location>
</feature>
<keyword evidence="11" id="KW-1185">Reference proteome</keyword>
<dbReference type="Proteomes" id="UP000664521">
    <property type="component" value="Unassembled WGS sequence"/>
</dbReference>
<gene>
    <name evidence="10" type="ORF">HETSPECPRED_008052</name>
</gene>
<dbReference type="InterPro" id="IPR005579">
    <property type="entry name" value="Cgr1-like"/>
</dbReference>
<evidence type="ECO:0000256" key="4">
    <source>
        <dbReference type="ARBA" id="ARBA00022517"/>
    </source>
</evidence>
<sequence length="122" mass="14237">MTITSTATQSSAPSATTALRAPGLRKNGKQWHAPRSAFRPTSGQTSYSKRVEAQKSLAVTKAREREMKDEKEAERQRRIQAIRDKRAAKEEKERYEKMAEKMHRKRVERVKRREKRNKLLKS</sequence>
<keyword evidence="4 8" id="KW-0690">Ribosome biogenesis</keyword>
<evidence type="ECO:0000256" key="1">
    <source>
        <dbReference type="ARBA" id="ARBA00004090"/>
    </source>
</evidence>
<keyword evidence="6" id="KW-0175">Coiled coil</keyword>
<comment type="function">
    <text evidence="1 8">Involved in nucleolar integrity and required for processing of the pre-rRNA for the 60S ribosome subunit.</text>
</comment>
<evidence type="ECO:0000256" key="9">
    <source>
        <dbReference type="SAM" id="MobiDB-lite"/>
    </source>
</evidence>
<evidence type="ECO:0000256" key="2">
    <source>
        <dbReference type="ARBA" id="ARBA00004604"/>
    </source>
</evidence>
<evidence type="ECO:0000256" key="8">
    <source>
        <dbReference type="RuleBase" id="RU363084"/>
    </source>
</evidence>
<feature type="compositionally biased region" description="Polar residues" evidence="9">
    <location>
        <begin position="39"/>
        <end position="48"/>
    </location>
</feature>
<evidence type="ECO:0000256" key="6">
    <source>
        <dbReference type="ARBA" id="ARBA00023054"/>
    </source>
</evidence>
<dbReference type="EMBL" id="CAJPDS010000006">
    <property type="protein sequence ID" value="CAF9908349.1"/>
    <property type="molecule type" value="Genomic_DNA"/>
</dbReference>
<evidence type="ECO:0000313" key="11">
    <source>
        <dbReference type="Proteomes" id="UP000664521"/>
    </source>
</evidence>
<keyword evidence="7 8" id="KW-0539">Nucleus</keyword>
<comment type="similarity">
    <text evidence="3 8">Belongs to the CGR1 family.</text>
</comment>
<organism evidence="10 11">
    <name type="scientific">Heterodermia speciosa</name>
    <dbReference type="NCBI Taxonomy" id="116794"/>
    <lineage>
        <taxon>Eukaryota</taxon>
        <taxon>Fungi</taxon>
        <taxon>Dikarya</taxon>
        <taxon>Ascomycota</taxon>
        <taxon>Pezizomycotina</taxon>
        <taxon>Lecanoromycetes</taxon>
        <taxon>OSLEUM clade</taxon>
        <taxon>Lecanoromycetidae</taxon>
        <taxon>Caliciales</taxon>
        <taxon>Physciaceae</taxon>
        <taxon>Heterodermia</taxon>
    </lineage>
</organism>
<accession>A0A8H3ICB6</accession>
<dbReference type="OrthoDB" id="3942380at2759"/>
<proteinExistence type="inferred from homology"/>
<keyword evidence="5 8" id="KW-0698">rRNA processing</keyword>
<feature type="compositionally biased region" description="Basic and acidic residues" evidence="9">
    <location>
        <begin position="61"/>
        <end position="101"/>
    </location>
</feature>